<dbReference type="HAMAP" id="MF_00083">
    <property type="entry name" value="Pept_tRNA_hydro_bact"/>
    <property type="match status" value="1"/>
</dbReference>
<keyword evidence="3 7" id="KW-0378">Hydrolase</keyword>
<dbReference type="GO" id="GO:0000049">
    <property type="term" value="F:tRNA binding"/>
    <property type="evidence" value="ECO:0007669"/>
    <property type="project" value="UniProtKB-UniRule"/>
</dbReference>
<evidence type="ECO:0000256" key="4">
    <source>
        <dbReference type="ARBA" id="ARBA00022884"/>
    </source>
</evidence>
<gene>
    <name evidence="7" type="primary">pth</name>
    <name evidence="10" type="ORF">UV06_C0004G0025</name>
</gene>
<feature type="binding site" evidence="7">
    <location>
        <position position="59"/>
    </location>
    <ligand>
        <name>tRNA</name>
        <dbReference type="ChEBI" id="CHEBI:17843"/>
    </ligand>
</feature>
<comment type="similarity">
    <text evidence="5 7 9">Belongs to the PTH family.</text>
</comment>
<dbReference type="GO" id="GO:0006515">
    <property type="term" value="P:protein quality control for misfolded or incompletely synthesized proteins"/>
    <property type="evidence" value="ECO:0007669"/>
    <property type="project" value="UniProtKB-UniRule"/>
</dbReference>
<comment type="subcellular location">
    <subcellularLocation>
        <location evidence="7">Cytoplasm</location>
    </subcellularLocation>
</comment>
<dbReference type="EMBL" id="LCDA01000004">
    <property type="protein sequence ID" value="KKS42890.1"/>
    <property type="molecule type" value="Genomic_DNA"/>
</dbReference>
<dbReference type="NCBIfam" id="TIGR00447">
    <property type="entry name" value="pth"/>
    <property type="match status" value="1"/>
</dbReference>
<evidence type="ECO:0000256" key="8">
    <source>
        <dbReference type="RuleBase" id="RU000673"/>
    </source>
</evidence>
<keyword evidence="2 7" id="KW-0820">tRNA-binding</keyword>
<evidence type="ECO:0000313" key="10">
    <source>
        <dbReference type="EMBL" id="KKS42890.1"/>
    </source>
</evidence>
<feature type="binding site" evidence="7">
    <location>
        <position position="107"/>
    </location>
    <ligand>
        <name>tRNA</name>
        <dbReference type="ChEBI" id="CHEBI:17843"/>
    </ligand>
</feature>
<comment type="catalytic activity">
    <reaction evidence="7 8">
        <text>an N-acyl-L-alpha-aminoacyl-tRNA + H2O = an N-acyl-L-amino acid + a tRNA + H(+)</text>
        <dbReference type="Rhea" id="RHEA:54448"/>
        <dbReference type="Rhea" id="RHEA-COMP:10123"/>
        <dbReference type="Rhea" id="RHEA-COMP:13883"/>
        <dbReference type="ChEBI" id="CHEBI:15377"/>
        <dbReference type="ChEBI" id="CHEBI:15378"/>
        <dbReference type="ChEBI" id="CHEBI:59874"/>
        <dbReference type="ChEBI" id="CHEBI:78442"/>
        <dbReference type="ChEBI" id="CHEBI:138191"/>
        <dbReference type="EC" id="3.1.1.29"/>
    </reaction>
</comment>
<feature type="binding site" evidence="7">
    <location>
        <position position="14"/>
    </location>
    <ligand>
        <name>tRNA</name>
        <dbReference type="ChEBI" id="CHEBI:17843"/>
    </ligand>
</feature>
<dbReference type="Pfam" id="PF01195">
    <property type="entry name" value="Pept_tRNA_hydro"/>
    <property type="match status" value="1"/>
</dbReference>
<evidence type="ECO:0000256" key="1">
    <source>
        <dbReference type="ARBA" id="ARBA00013260"/>
    </source>
</evidence>
<dbReference type="GO" id="GO:0072344">
    <property type="term" value="P:rescue of stalled ribosome"/>
    <property type="evidence" value="ECO:0007669"/>
    <property type="project" value="UniProtKB-UniRule"/>
</dbReference>
<comment type="subunit">
    <text evidence="7">Monomer.</text>
</comment>
<name>A0A0G0Z277_9BACT</name>
<protein>
    <recommendedName>
        <fullName evidence="6 7">Peptidyl-tRNA hydrolase</fullName>
        <shortName evidence="7">Pth</shortName>
        <ecNumber evidence="1 7">3.1.1.29</ecNumber>
    </recommendedName>
</protein>
<evidence type="ECO:0000256" key="3">
    <source>
        <dbReference type="ARBA" id="ARBA00022801"/>
    </source>
</evidence>
<dbReference type="PANTHER" id="PTHR17224">
    <property type="entry name" value="PEPTIDYL-TRNA HYDROLASE"/>
    <property type="match status" value="1"/>
</dbReference>
<feature type="binding site" evidence="7">
    <location>
        <position position="61"/>
    </location>
    <ligand>
        <name>tRNA</name>
        <dbReference type="ChEBI" id="CHEBI:17843"/>
    </ligand>
</feature>
<keyword evidence="7" id="KW-0963">Cytoplasm</keyword>
<sequence>MYLIVGLGNPGENYEKTRHNAGFLFINKLAGKDKFEVDRKQEAEVMKRGKLILVKPFTFMNDSGRSVRKIMDFYKLSVENVVVVHDDLDIAFGEFKIQKEVGPKVHNGLKSVEQYLGRNDFLRVRIGIDNRQPGMSYGTGADYVLSKMSKEELKELDGVMDEAIKELTETLAMNIKS</sequence>
<organism evidence="10 11">
    <name type="scientific">Candidatus Collierbacteria bacterium GW2011_GWA2_42_17</name>
    <dbReference type="NCBI Taxonomy" id="1618378"/>
    <lineage>
        <taxon>Bacteria</taxon>
        <taxon>Candidatus Collieribacteriota</taxon>
    </lineage>
</organism>
<feature type="site" description="Stabilizes the basic form of H active site to accept a proton" evidence="7">
    <location>
        <position position="86"/>
    </location>
</feature>
<evidence type="ECO:0000313" key="11">
    <source>
        <dbReference type="Proteomes" id="UP000033854"/>
    </source>
</evidence>
<dbReference type="Proteomes" id="UP000033854">
    <property type="component" value="Unassembled WGS sequence"/>
</dbReference>
<evidence type="ECO:0000256" key="9">
    <source>
        <dbReference type="RuleBase" id="RU004320"/>
    </source>
</evidence>
<comment type="caution">
    <text evidence="10">The sequence shown here is derived from an EMBL/GenBank/DDBJ whole genome shotgun (WGS) entry which is preliminary data.</text>
</comment>
<dbReference type="InterPro" id="IPR036416">
    <property type="entry name" value="Pept_tRNA_hydro_sf"/>
</dbReference>
<keyword evidence="4 7" id="KW-0694">RNA-binding</keyword>
<dbReference type="GO" id="GO:0005737">
    <property type="term" value="C:cytoplasm"/>
    <property type="evidence" value="ECO:0007669"/>
    <property type="project" value="UniProtKB-SubCell"/>
</dbReference>
<dbReference type="Gene3D" id="3.40.50.1470">
    <property type="entry name" value="Peptidyl-tRNA hydrolase"/>
    <property type="match status" value="1"/>
</dbReference>
<dbReference type="PATRIC" id="fig|1618378.3.peg.500"/>
<evidence type="ECO:0000256" key="6">
    <source>
        <dbReference type="ARBA" id="ARBA00050038"/>
    </source>
</evidence>
<dbReference type="AlphaFoldDB" id="A0A0G0Z277"/>
<evidence type="ECO:0000256" key="7">
    <source>
        <dbReference type="HAMAP-Rule" id="MF_00083"/>
    </source>
</evidence>
<dbReference type="SUPFAM" id="SSF53178">
    <property type="entry name" value="Peptidyl-tRNA hydrolase-like"/>
    <property type="match status" value="1"/>
</dbReference>
<dbReference type="GO" id="GO:0004045">
    <property type="term" value="F:peptidyl-tRNA hydrolase activity"/>
    <property type="evidence" value="ECO:0007669"/>
    <property type="project" value="UniProtKB-UniRule"/>
</dbReference>
<feature type="active site" description="Proton acceptor" evidence="7">
    <location>
        <position position="19"/>
    </location>
</feature>
<evidence type="ECO:0000256" key="2">
    <source>
        <dbReference type="ARBA" id="ARBA00022555"/>
    </source>
</evidence>
<dbReference type="EC" id="3.1.1.29" evidence="1 7"/>
<comment type="function">
    <text evidence="7">Catalyzes the release of premature peptidyl moieties from peptidyl-tRNA molecules trapped in stalled 50S ribosomal subunits, and thus maintains levels of free tRNAs and 50S ribosomes.</text>
</comment>
<accession>A0A0G0Z277</accession>
<dbReference type="CDD" id="cd00462">
    <property type="entry name" value="PTH"/>
    <property type="match status" value="1"/>
</dbReference>
<feature type="site" description="Discriminates between blocked and unblocked aminoacyl-tRNA" evidence="7">
    <location>
        <position position="9"/>
    </location>
</feature>
<dbReference type="PROSITE" id="PS01195">
    <property type="entry name" value="PEPT_TRNA_HYDROL_1"/>
    <property type="match status" value="1"/>
</dbReference>
<comment type="function">
    <text evidence="7">Hydrolyzes ribosome-free peptidyl-tRNAs (with 1 or more amino acids incorporated), which drop off the ribosome during protein synthesis, or as a result of ribosome stalling.</text>
</comment>
<proteinExistence type="inferred from homology"/>
<dbReference type="InterPro" id="IPR018171">
    <property type="entry name" value="Pept_tRNA_hydro_CS"/>
</dbReference>
<dbReference type="PANTHER" id="PTHR17224:SF1">
    <property type="entry name" value="PEPTIDYL-TRNA HYDROLASE"/>
    <property type="match status" value="1"/>
</dbReference>
<reference evidence="10 11" key="1">
    <citation type="journal article" date="2015" name="Nature">
        <title>rRNA introns, odd ribosomes, and small enigmatic genomes across a large radiation of phyla.</title>
        <authorList>
            <person name="Brown C.T."/>
            <person name="Hug L.A."/>
            <person name="Thomas B.C."/>
            <person name="Sharon I."/>
            <person name="Castelle C.J."/>
            <person name="Singh A."/>
            <person name="Wilkins M.J."/>
            <person name="Williams K.H."/>
            <person name="Banfield J.F."/>
        </authorList>
    </citation>
    <scope>NUCLEOTIDE SEQUENCE [LARGE SCALE GENOMIC DNA]</scope>
</reference>
<dbReference type="PROSITE" id="PS01196">
    <property type="entry name" value="PEPT_TRNA_HYDROL_2"/>
    <property type="match status" value="1"/>
</dbReference>
<dbReference type="InterPro" id="IPR001328">
    <property type="entry name" value="Pept_tRNA_hydro"/>
</dbReference>
<evidence type="ECO:0000256" key="5">
    <source>
        <dbReference type="ARBA" id="ARBA00038063"/>
    </source>
</evidence>